<dbReference type="STRING" id="1817756.A2140_10475"/>
<dbReference type="Pfam" id="PF24275">
    <property type="entry name" value="NttA"/>
    <property type="match status" value="1"/>
</dbReference>
<feature type="domain" description="T2SS substrate NttA" evidence="1">
    <location>
        <begin position="23"/>
        <end position="104"/>
    </location>
</feature>
<proteinExistence type="predicted"/>
<evidence type="ECO:0000313" key="3">
    <source>
        <dbReference type="Proteomes" id="UP000178379"/>
    </source>
</evidence>
<gene>
    <name evidence="2" type="ORF">A2140_10475</name>
</gene>
<reference evidence="2 3" key="1">
    <citation type="journal article" date="2016" name="Nat. Commun.">
        <title>Thousands of microbial genomes shed light on interconnected biogeochemical processes in an aquifer system.</title>
        <authorList>
            <person name="Anantharaman K."/>
            <person name="Brown C.T."/>
            <person name="Hug L.A."/>
            <person name="Sharon I."/>
            <person name="Castelle C.J."/>
            <person name="Probst A.J."/>
            <person name="Thomas B.C."/>
            <person name="Singh A."/>
            <person name="Wilkins M.J."/>
            <person name="Karaoz U."/>
            <person name="Brodie E.L."/>
            <person name="Williams K.H."/>
            <person name="Hubbard S.S."/>
            <person name="Banfield J.F."/>
        </authorList>
    </citation>
    <scope>NUCLEOTIDE SEQUENCE [LARGE SCALE GENOMIC DNA]</scope>
</reference>
<dbReference type="Proteomes" id="UP000178379">
    <property type="component" value="Unassembled WGS sequence"/>
</dbReference>
<sequence>MLLVLALSLGGCVTQPKSEIVDMPSDVFMQFMARAAPKKLCNSAESPFRRCLRLSAEKCISEVNSAMPDCIRRVMAEMPPVLTSKEQGRFYGEKLGRCVGYKFLASSPDYLELVQNCKF</sequence>
<dbReference type="AlphaFoldDB" id="A0A1F6SZZ2"/>
<evidence type="ECO:0000259" key="1">
    <source>
        <dbReference type="Pfam" id="PF24275"/>
    </source>
</evidence>
<dbReference type="InterPro" id="IPR056212">
    <property type="entry name" value="NttA"/>
</dbReference>
<protein>
    <recommendedName>
        <fullName evidence="1">T2SS substrate NttA domain-containing protein</fullName>
    </recommendedName>
</protein>
<accession>A0A1F6SZZ2</accession>
<evidence type="ECO:0000313" key="2">
    <source>
        <dbReference type="EMBL" id="OGI38498.1"/>
    </source>
</evidence>
<comment type="caution">
    <text evidence="2">The sequence shown here is derived from an EMBL/GenBank/DDBJ whole genome shotgun (WGS) entry which is preliminary data.</text>
</comment>
<dbReference type="EMBL" id="MFSQ01000122">
    <property type="protein sequence ID" value="OGI38498.1"/>
    <property type="molecule type" value="Genomic_DNA"/>
</dbReference>
<name>A0A1F6SZZ2_9PROT</name>
<organism evidence="2 3">
    <name type="scientific">Candidatus Muproteobacteria bacterium RBG_16_62_13</name>
    <dbReference type="NCBI Taxonomy" id="1817756"/>
    <lineage>
        <taxon>Bacteria</taxon>
        <taxon>Pseudomonadati</taxon>
        <taxon>Pseudomonadota</taxon>
        <taxon>Candidatus Muproteobacteria</taxon>
    </lineage>
</organism>